<evidence type="ECO:0000313" key="2">
    <source>
        <dbReference type="EMBL" id="KAF2422841.1"/>
    </source>
</evidence>
<dbReference type="PANTHER" id="PTHR13887">
    <property type="entry name" value="GLUTATHIONE S-TRANSFERASE KAPPA"/>
    <property type="match status" value="1"/>
</dbReference>
<organism evidence="2 3">
    <name type="scientific">Tothia fuscella</name>
    <dbReference type="NCBI Taxonomy" id="1048955"/>
    <lineage>
        <taxon>Eukaryota</taxon>
        <taxon>Fungi</taxon>
        <taxon>Dikarya</taxon>
        <taxon>Ascomycota</taxon>
        <taxon>Pezizomycotina</taxon>
        <taxon>Dothideomycetes</taxon>
        <taxon>Pleosporomycetidae</taxon>
        <taxon>Venturiales</taxon>
        <taxon>Cylindrosympodiaceae</taxon>
        <taxon>Tothia</taxon>
    </lineage>
</organism>
<dbReference type="CDD" id="cd03024">
    <property type="entry name" value="DsbA_FrnE"/>
    <property type="match status" value="1"/>
</dbReference>
<dbReference type="Proteomes" id="UP000800235">
    <property type="component" value="Unassembled WGS sequence"/>
</dbReference>
<dbReference type="OrthoDB" id="1930760at2759"/>
<dbReference type="InterPro" id="IPR036249">
    <property type="entry name" value="Thioredoxin-like_sf"/>
</dbReference>
<evidence type="ECO:0000313" key="3">
    <source>
        <dbReference type="Proteomes" id="UP000800235"/>
    </source>
</evidence>
<dbReference type="EMBL" id="MU007087">
    <property type="protein sequence ID" value="KAF2422841.1"/>
    <property type="molecule type" value="Genomic_DNA"/>
</dbReference>
<dbReference type="PANTHER" id="PTHR13887:SF41">
    <property type="entry name" value="THIOREDOXIN SUPERFAMILY PROTEIN"/>
    <property type="match status" value="1"/>
</dbReference>
<sequence length="223" mass="25146">MTNFNIEIVSDTVCPWCYVGHKKLQSAISEYKSTHPDRSSDTFTTTWKPFYLNPASPKISVDKAEMFASKFGRERSEAIFQRLSSVGQSVGIDFKFGGKTGNTRDSHRLIQLGKRKGPEVQTRVVEELFRRYFEEERDITDVNMLVEAAGKAGIEGKEAREWLEGEGGGKEVDREVDEARDEGVSGVPHFTINRKFEVEGAQDKGAFVRLFERVVQQEEGAKA</sequence>
<dbReference type="InterPro" id="IPR001853">
    <property type="entry name" value="DSBA-like_thioredoxin_dom"/>
</dbReference>
<dbReference type="SUPFAM" id="SSF52833">
    <property type="entry name" value="Thioredoxin-like"/>
    <property type="match status" value="1"/>
</dbReference>
<gene>
    <name evidence="2" type="ORF">EJ08DRAFT_463667</name>
</gene>
<name>A0A9P4NIK8_9PEZI</name>
<comment type="caution">
    <text evidence="2">The sequence shown here is derived from an EMBL/GenBank/DDBJ whole genome shotgun (WGS) entry which is preliminary data.</text>
</comment>
<evidence type="ECO:0000259" key="1">
    <source>
        <dbReference type="Pfam" id="PF01323"/>
    </source>
</evidence>
<accession>A0A9P4NIK8</accession>
<dbReference type="AlphaFoldDB" id="A0A9P4NIK8"/>
<protein>
    <submittedName>
        <fullName evidence="2">Thioredoxin-like protein</fullName>
    </submittedName>
</protein>
<feature type="domain" description="DSBA-like thioredoxin" evidence="1">
    <location>
        <begin position="6"/>
        <end position="204"/>
    </location>
</feature>
<dbReference type="Gene3D" id="3.40.30.10">
    <property type="entry name" value="Glutaredoxin"/>
    <property type="match status" value="1"/>
</dbReference>
<proteinExistence type="predicted"/>
<keyword evidence="3" id="KW-1185">Reference proteome</keyword>
<dbReference type="GO" id="GO:0016491">
    <property type="term" value="F:oxidoreductase activity"/>
    <property type="evidence" value="ECO:0007669"/>
    <property type="project" value="InterPro"/>
</dbReference>
<dbReference type="Pfam" id="PF01323">
    <property type="entry name" value="DSBA"/>
    <property type="match status" value="1"/>
</dbReference>
<reference evidence="2" key="1">
    <citation type="journal article" date="2020" name="Stud. Mycol.">
        <title>101 Dothideomycetes genomes: a test case for predicting lifestyles and emergence of pathogens.</title>
        <authorList>
            <person name="Haridas S."/>
            <person name="Albert R."/>
            <person name="Binder M."/>
            <person name="Bloem J."/>
            <person name="Labutti K."/>
            <person name="Salamov A."/>
            <person name="Andreopoulos B."/>
            <person name="Baker S."/>
            <person name="Barry K."/>
            <person name="Bills G."/>
            <person name="Bluhm B."/>
            <person name="Cannon C."/>
            <person name="Castanera R."/>
            <person name="Culley D."/>
            <person name="Daum C."/>
            <person name="Ezra D."/>
            <person name="Gonzalez J."/>
            <person name="Henrissat B."/>
            <person name="Kuo A."/>
            <person name="Liang C."/>
            <person name="Lipzen A."/>
            <person name="Lutzoni F."/>
            <person name="Magnuson J."/>
            <person name="Mondo S."/>
            <person name="Nolan M."/>
            <person name="Ohm R."/>
            <person name="Pangilinan J."/>
            <person name="Park H.-J."/>
            <person name="Ramirez L."/>
            <person name="Alfaro M."/>
            <person name="Sun H."/>
            <person name="Tritt A."/>
            <person name="Yoshinaga Y."/>
            <person name="Zwiers L.-H."/>
            <person name="Turgeon B."/>
            <person name="Goodwin S."/>
            <person name="Spatafora J."/>
            <person name="Crous P."/>
            <person name="Grigoriev I."/>
        </authorList>
    </citation>
    <scope>NUCLEOTIDE SEQUENCE</scope>
    <source>
        <strain evidence="2">CBS 130266</strain>
    </source>
</reference>